<protein>
    <submittedName>
        <fullName evidence="1">Uncharacterized protein</fullName>
    </submittedName>
</protein>
<evidence type="ECO:0000313" key="1">
    <source>
        <dbReference type="EMBL" id="OMJ86329.1"/>
    </source>
</evidence>
<proteinExistence type="predicted"/>
<comment type="caution">
    <text evidence="1">The sequence shown here is derived from an EMBL/GenBank/DDBJ whole genome shotgun (WGS) entry which is preliminary data.</text>
</comment>
<evidence type="ECO:0000313" key="2">
    <source>
        <dbReference type="Proteomes" id="UP000187209"/>
    </source>
</evidence>
<dbReference type="EMBL" id="MPUH01000209">
    <property type="protein sequence ID" value="OMJ86329.1"/>
    <property type="molecule type" value="Genomic_DNA"/>
</dbReference>
<reference evidence="1 2" key="1">
    <citation type="submission" date="2016-11" db="EMBL/GenBank/DDBJ databases">
        <title>The macronuclear genome of Stentor coeruleus: a giant cell with tiny introns.</title>
        <authorList>
            <person name="Slabodnick M."/>
            <person name="Ruby J.G."/>
            <person name="Reiff S.B."/>
            <person name="Swart E.C."/>
            <person name="Gosai S."/>
            <person name="Prabakaran S."/>
            <person name="Witkowska E."/>
            <person name="Larue G.E."/>
            <person name="Fisher S."/>
            <person name="Freeman R.M."/>
            <person name="Gunawardena J."/>
            <person name="Chu W."/>
            <person name="Stover N.A."/>
            <person name="Gregory B.D."/>
            <person name="Nowacki M."/>
            <person name="Derisi J."/>
            <person name="Roy S.W."/>
            <person name="Marshall W.F."/>
            <person name="Sood P."/>
        </authorList>
    </citation>
    <scope>NUCLEOTIDE SEQUENCE [LARGE SCALE GENOMIC DNA]</scope>
    <source>
        <strain evidence="1">WM001</strain>
    </source>
</reference>
<keyword evidence="2" id="KW-1185">Reference proteome</keyword>
<gene>
    <name evidence="1" type="ORF">SteCoe_12180</name>
</gene>
<accession>A0A1R2CBE6</accession>
<dbReference type="AlphaFoldDB" id="A0A1R2CBE6"/>
<sequence>MDLEESLSDNFASDHSIIATDDLTEIEIESLRLEFYLETKETLDEESPSLPLAIIPIIENSNLKPTKGKKHKKYLNSLLNFEFISKRKNLLTKPTQSKKPKKEYVRTKLIRGHKRAQRQCLQELKPEKTIHKINQNNKHQLKSWDAFKNHVISLSDVIKETSKTENGPLTDGRNRRFLDSINKDVPKTCNDEFVKDYFKSIYMRESFKLYINVIFSGQKPKDLCERFGFSCCNRSNHLARCKEIWAELYEQLRNEFIDVHVNNLNNL</sequence>
<dbReference type="Proteomes" id="UP000187209">
    <property type="component" value="Unassembled WGS sequence"/>
</dbReference>
<name>A0A1R2CBE6_9CILI</name>
<organism evidence="1 2">
    <name type="scientific">Stentor coeruleus</name>
    <dbReference type="NCBI Taxonomy" id="5963"/>
    <lineage>
        <taxon>Eukaryota</taxon>
        <taxon>Sar</taxon>
        <taxon>Alveolata</taxon>
        <taxon>Ciliophora</taxon>
        <taxon>Postciliodesmatophora</taxon>
        <taxon>Heterotrichea</taxon>
        <taxon>Heterotrichida</taxon>
        <taxon>Stentoridae</taxon>
        <taxon>Stentor</taxon>
    </lineage>
</organism>